<dbReference type="AlphaFoldDB" id="A0A0N8GPI9"/>
<proteinExistence type="predicted"/>
<organism evidence="2 3">
    <name type="scientific">Ornatilinea apprima</name>
    <dbReference type="NCBI Taxonomy" id="1134406"/>
    <lineage>
        <taxon>Bacteria</taxon>
        <taxon>Bacillati</taxon>
        <taxon>Chloroflexota</taxon>
        <taxon>Anaerolineae</taxon>
        <taxon>Anaerolineales</taxon>
        <taxon>Anaerolineaceae</taxon>
        <taxon>Ornatilinea</taxon>
    </lineage>
</organism>
<gene>
    <name evidence="2" type="ORF">ADN00_00325</name>
</gene>
<dbReference type="OrthoDB" id="139449at2"/>
<dbReference type="PROSITE" id="PS51166">
    <property type="entry name" value="CBM20"/>
    <property type="match status" value="1"/>
</dbReference>
<dbReference type="EMBL" id="LGCL01000002">
    <property type="protein sequence ID" value="KPL81026.1"/>
    <property type="molecule type" value="Genomic_DNA"/>
</dbReference>
<dbReference type="RefSeq" id="WP_075060962.1">
    <property type="nucleotide sequence ID" value="NZ_LGCL01000002.1"/>
</dbReference>
<keyword evidence="3" id="KW-1185">Reference proteome</keyword>
<dbReference type="SUPFAM" id="SSF49452">
    <property type="entry name" value="Starch-binding domain-like"/>
    <property type="match status" value="2"/>
</dbReference>
<dbReference type="Gene3D" id="2.60.40.10">
    <property type="entry name" value="Immunoglobulins"/>
    <property type="match status" value="1"/>
</dbReference>
<reference evidence="2 3" key="1">
    <citation type="submission" date="2015-07" db="EMBL/GenBank/DDBJ databases">
        <title>Genome sequence of Ornatilinea apprima DSM 23815.</title>
        <authorList>
            <person name="Hemp J."/>
            <person name="Ward L.M."/>
            <person name="Pace L.A."/>
            <person name="Fischer W.W."/>
        </authorList>
    </citation>
    <scope>NUCLEOTIDE SEQUENCE [LARGE SCALE GENOMIC DNA]</scope>
    <source>
        <strain evidence="2 3">P3M-1</strain>
    </source>
</reference>
<name>A0A0N8GPI9_9CHLR</name>
<feature type="domain" description="CBM20" evidence="1">
    <location>
        <begin position="242"/>
        <end position="360"/>
    </location>
</feature>
<sequence length="808" mass="88229">MQKRTPSKILRISSGLLLLVFLLNACIPFQIPGTAAPEEKEAKPQSTINQADYAEIIFQVIVPEDANKSPVYLDILDETTGLALRPTRYSMEEQNSTTYITKIPLRMGSVIKYRYRKDGNPPAVELNNLSQVVRYRQYVVSGPSETVDQVIAWNDTPNPAPTAYGRVEGVAKDAQTGAPVPNMLVTVAGQQVLSAPDGTFLFEGVQPGTHLIVAQHINGEYSTFQQGATVAINATTPAILAVEAKKLVNVTFHATVPAGSISGLPIRVIGSTFNLGNTFSDLQGGMSAIASRAPLMQVQEDGTYKLTMQLPAGAYIEYKYTLGDGYWNAEQSASGAPYSRFIIVPGEDITIDDEIAAWGAEESNNAITFKVIAPDTTPATDTVSLQLNAFGWSAPIPMWPLGNNQWIYILNGPQQMLQYLQQYRYCRNDNCDSGVEADSSGVPSTGRSIPVQPLTEPIQDTIAAWSAMYNTEAATTVPEIEIKSRPEGFITGVELVKEYSPFSQAYFGPALKSIKDLNAGWLVLSPVQTMTEVGNPLFHAIPGQHIAPLELAQIASWTAAKQMKVMVFPKIELQKPAEEFWIDENREPVWWSVAFERYEKYLLAQADLARMVNASALIIGDPAVSVMMNGGTLPDGSRPEIPFDVNSWWNNLVTNLRARYEGKIYLAIDPTTTVDPSAELIAATDGVYALYAPSVSTDGTEPSEIIAAVDKEIEELLLPLHTEGKEFIIAFQYPSVYSSQAATPANLDHQVAVYNAILTAVNSKDWVSGIVSRGFEPGLITKLDNASVFGKPAANALWYWFPRLLGLQ</sequence>
<dbReference type="InterPro" id="IPR013783">
    <property type="entry name" value="Ig-like_fold"/>
</dbReference>
<dbReference type="Proteomes" id="UP000050417">
    <property type="component" value="Unassembled WGS sequence"/>
</dbReference>
<evidence type="ECO:0000313" key="3">
    <source>
        <dbReference type="Proteomes" id="UP000050417"/>
    </source>
</evidence>
<dbReference type="InterPro" id="IPR002044">
    <property type="entry name" value="CBM20"/>
</dbReference>
<evidence type="ECO:0000313" key="2">
    <source>
        <dbReference type="EMBL" id="KPL81026.1"/>
    </source>
</evidence>
<protein>
    <recommendedName>
        <fullName evidence="1">CBM20 domain-containing protein</fullName>
    </recommendedName>
</protein>
<dbReference type="Gene3D" id="3.20.20.80">
    <property type="entry name" value="Glycosidases"/>
    <property type="match status" value="1"/>
</dbReference>
<comment type="caution">
    <text evidence="2">The sequence shown here is derived from an EMBL/GenBank/DDBJ whole genome shotgun (WGS) entry which is preliminary data.</text>
</comment>
<dbReference type="GO" id="GO:2001070">
    <property type="term" value="F:starch binding"/>
    <property type="evidence" value="ECO:0007669"/>
    <property type="project" value="InterPro"/>
</dbReference>
<evidence type="ECO:0000259" key="1">
    <source>
        <dbReference type="PROSITE" id="PS51166"/>
    </source>
</evidence>
<dbReference type="STRING" id="1134406.ADN00_00325"/>
<accession>A0A0N8GPI9</accession>
<dbReference type="Gene3D" id="2.60.40.1120">
    <property type="entry name" value="Carboxypeptidase-like, regulatory domain"/>
    <property type="match status" value="1"/>
</dbReference>
<dbReference type="InterPro" id="IPR013784">
    <property type="entry name" value="Carb-bd-like_fold"/>
</dbReference>